<organism evidence="1 2">
    <name type="scientific">Romboutsia faecis</name>
    <dbReference type="NCBI Taxonomy" id="2764597"/>
    <lineage>
        <taxon>Bacteria</taxon>
        <taxon>Bacillati</taxon>
        <taxon>Bacillota</taxon>
        <taxon>Clostridia</taxon>
        <taxon>Peptostreptococcales</taxon>
        <taxon>Peptostreptococcaceae</taxon>
        <taxon>Romboutsia</taxon>
    </lineage>
</organism>
<dbReference type="EMBL" id="JACRWE010000020">
    <property type="protein sequence ID" value="MBC5998394.1"/>
    <property type="molecule type" value="Genomic_DNA"/>
</dbReference>
<name>A0ABR7JU06_9FIRM</name>
<sequence length="137" mass="15869">MYVIFGTEIVDSEEIKEIIRENSDFIVEKDMSKATKREDVVAYQLSISIDTLKQYIEEDFELDQVEDEELFDELMTMADEAAMELEEVMPPESIINARAYKWDNSDEAIKVIIAICNYEVGELKLSDVTKRLLSQID</sequence>
<comment type="caution">
    <text evidence="1">The sequence shown here is derived from an EMBL/GenBank/DDBJ whole genome shotgun (WGS) entry which is preliminary data.</text>
</comment>
<proteinExistence type="predicted"/>
<evidence type="ECO:0000313" key="1">
    <source>
        <dbReference type="EMBL" id="MBC5998394.1"/>
    </source>
</evidence>
<protein>
    <submittedName>
        <fullName evidence="1">Uncharacterized protein</fullName>
    </submittedName>
</protein>
<accession>A0ABR7JU06</accession>
<dbReference type="Proteomes" id="UP000609849">
    <property type="component" value="Unassembled WGS sequence"/>
</dbReference>
<dbReference type="RefSeq" id="WP_153973205.1">
    <property type="nucleotide sequence ID" value="NZ_JACRWE010000020.1"/>
</dbReference>
<gene>
    <name evidence="1" type="ORF">H8923_16780</name>
</gene>
<evidence type="ECO:0000313" key="2">
    <source>
        <dbReference type="Proteomes" id="UP000609849"/>
    </source>
</evidence>
<reference evidence="1 2" key="1">
    <citation type="submission" date="2020-08" db="EMBL/GenBank/DDBJ databases">
        <authorList>
            <person name="Liu C."/>
            <person name="Sun Q."/>
        </authorList>
    </citation>
    <scope>NUCLEOTIDE SEQUENCE [LARGE SCALE GENOMIC DNA]</scope>
    <source>
        <strain evidence="1 2">NSJ-18</strain>
    </source>
</reference>
<keyword evidence="2" id="KW-1185">Reference proteome</keyword>